<proteinExistence type="predicted"/>
<sequence>MSDKLEITQIMENVTNDIFGMCSICNKAKWTHTNDEKVSCTTQIMANDLKNEIKKLKEELSEN</sequence>
<evidence type="ECO:0000313" key="1">
    <source>
        <dbReference type="EMBL" id="NWJ77010.1"/>
    </source>
</evidence>
<dbReference type="AlphaFoldDB" id="A0A7K4N156"/>
<gene>
    <name evidence="1" type="ORF">HX865_00630</name>
</gene>
<dbReference type="EMBL" id="JACASZ010000003">
    <property type="protein sequence ID" value="NWJ77010.1"/>
    <property type="molecule type" value="Genomic_DNA"/>
</dbReference>
<dbReference type="Proteomes" id="UP000527815">
    <property type="component" value="Unassembled WGS sequence"/>
</dbReference>
<evidence type="ECO:0000313" key="2">
    <source>
        <dbReference type="Proteomes" id="UP000527815"/>
    </source>
</evidence>
<reference evidence="1 2" key="1">
    <citation type="journal article" date="2019" name="Environ. Microbiol.">
        <title>Genomics insights into ecotype formation of ammonia-oxidizing archaea in the deep ocean.</title>
        <authorList>
            <person name="Wang Y."/>
            <person name="Huang J.M."/>
            <person name="Cui G.J."/>
            <person name="Nunoura T."/>
            <person name="Takaki Y."/>
            <person name="Li W.L."/>
            <person name="Li J."/>
            <person name="Gao Z.M."/>
            <person name="Takai K."/>
            <person name="Zhang A.Q."/>
            <person name="Stepanauskas R."/>
        </authorList>
    </citation>
    <scope>NUCLEOTIDE SEQUENCE [LARGE SCALE GENOMIC DNA]</scope>
    <source>
        <strain evidence="1 2">D1b</strain>
    </source>
</reference>
<name>A0A7K4N156_9ARCH</name>
<accession>A0A7K4N156</accession>
<comment type="caution">
    <text evidence="1">The sequence shown here is derived from an EMBL/GenBank/DDBJ whole genome shotgun (WGS) entry which is preliminary data.</text>
</comment>
<protein>
    <submittedName>
        <fullName evidence="1">Uncharacterized protein</fullName>
    </submittedName>
</protein>
<organism evidence="1 2">
    <name type="scientific">Marine Group I thaumarchaeote</name>
    <dbReference type="NCBI Taxonomy" id="2511932"/>
    <lineage>
        <taxon>Archaea</taxon>
        <taxon>Nitrososphaerota</taxon>
        <taxon>Marine Group I</taxon>
    </lineage>
</organism>